<gene>
    <name evidence="1" type="ORF">BRADI_4g06685v3</name>
</gene>
<dbReference type="ExpressionAtlas" id="A0A0Q3PBV9">
    <property type="expression patterns" value="baseline"/>
</dbReference>
<dbReference type="Gramene" id="KQJ86617">
    <property type="protein sequence ID" value="KQJ86617"/>
    <property type="gene ID" value="BRADI_4g06685v3"/>
</dbReference>
<reference evidence="2" key="3">
    <citation type="submission" date="2018-08" db="UniProtKB">
        <authorList>
            <consortium name="EnsemblPlants"/>
        </authorList>
    </citation>
    <scope>IDENTIFICATION</scope>
    <source>
        <strain evidence="2">cv. Bd21</strain>
    </source>
</reference>
<protein>
    <submittedName>
        <fullName evidence="1 2">Uncharacterized protein</fullName>
    </submittedName>
</protein>
<reference evidence="1" key="2">
    <citation type="submission" date="2017-06" db="EMBL/GenBank/DDBJ databases">
        <title>WGS assembly of Brachypodium distachyon.</title>
        <authorList>
            <consortium name="The International Brachypodium Initiative"/>
            <person name="Lucas S."/>
            <person name="Harmon-Smith M."/>
            <person name="Lail K."/>
            <person name="Tice H."/>
            <person name="Grimwood J."/>
            <person name="Bruce D."/>
            <person name="Barry K."/>
            <person name="Shu S."/>
            <person name="Lindquist E."/>
            <person name="Wang M."/>
            <person name="Pitluck S."/>
            <person name="Vogel J.P."/>
            <person name="Garvin D.F."/>
            <person name="Mockler T.C."/>
            <person name="Schmutz J."/>
            <person name="Rokhsar D."/>
            <person name="Bevan M.W."/>
        </authorList>
    </citation>
    <scope>NUCLEOTIDE SEQUENCE</scope>
    <source>
        <strain evidence="1">Bd21</strain>
    </source>
</reference>
<dbReference type="AlphaFoldDB" id="A0A0Q3PBV9"/>
<keyword evidence="3" id="KW-1185">Reference proteome</keyword>
<dbReference type="EnsemblPlants" id="KQJ86617">
    <property type="protein sequence ID" value="KQJ86617"/>
    <property type="gene ID" value="BRADI_4g06685v3"/>
</dbReference>
<dbReference type="Proteomes" id="UP000008810">
    <property type="component" value="Chromosome 4"/>
</dbReference>
<reference evidence="1 2" key="1">
    <citation type="journal article" date="2010" name="Nature">
        <title>Genome sequencing and analysis of the model grass Brachypodium distachyon.</title>
        <authorList>
            <consortium name="International Brachypodium Initiative"/>
        </authorList>
    </citation>
    <scope>NUCLEOTIDE SEQUENCE [LARGE SCALE GENOMIC DNA]</scope>
    <source>
        <strain evidence="1 2">Bd21</strain>
    </source>
</reference>
<dbReference type="EMBL" id="CM000883">
    <property type="protein sequence ID" value="KQJ86617.1"/>
    <property type="molecule type" value="Genomic_DNA"/>
</dbReference>
<accession>A0A0Q3PBV9</accession>
<evidence type="ECO:0000313" key="3">
    <source>
        <dbReference type="Proteomes" id="UP000008810"/>
    </source>
</evidence>
<sequence>MSTSTWLAWWLESKFGTTSLPRTPSCRDILQQYEYSSVLQERCFPEYNVNVGTECSASIQESMIKPMISNLAKPDTGPAFG</sequence>
<organism evidence="1">
    <name type="scientific">Brachypodium distachyon</name>
    <name type="common">Purple false brome</name>
    <name type="synonym">Trachynia distachya</name>
    <dbReference type="NCBI Taxonomy" id="15368"/>
    <lineage>
        <taxon>Eukaryota</taxon>
        <taxon>Viridiplantae</taxon>
        <taxon>Streptophyta</taxon>
        <taxon>Embryophyta</taxon>
        <taxon>Tracheophyta</taxon>
        <taxon>Spermatophyta</taxon>
        <taxon>Magnoliopsida</taxon>
        <taxon>Liliopsida</taxon>
        <taxon>Poales</taxon>
        <taxon>Poaceae</taxon>
        <taxon>BOP clade</taxon>
        <taxon>Pooideae</taxon>
        <taxon>Stipodae</taxon>
        <taxon>Brachypodieae</taxon>
        <taxon>Brachypodium</taxon>
    </lineage>
</organism>
<evidence type="ECO:0000313" key="2">
    <source>
        <dbReference type="EnsemblPlants" id="KQJ86617"/>
    </source>
</evidence>
<evidence type="ECO:0000313" key="1">
    <source>
        <dbReference type="EMBL" id="KQJ86617.1"/>
    </source>
</evidence>
<proteinExistence type="predicted"/>
<name>A0A0Q3PBV9_BRADI</name>